<evidence type="ECO:0000313" key="2">
    <source>
        <dbReference type="EMBL" id="KAF4750488.1"/>
    </source>
</evidence>
<proteinExistence type="predicted"/>
<gene>
    <name evidence="2" type="ORF">FOZ62_027801</name>
</gene>
<protein>
    <recommendedName>
        <fullName evidence="4">UBA domain-containing protein</fullName>
    </recommendedName>
</protein>
<dbReference type="EMBL" id="JABANM010003655">
    <property type="protein sequence ID" value="KAF4750488.1"/>
    <property type="molecule type" value="Genomic_DNA"/>
</dbReference>
<sequence length="272" mass="30094">ASSTPAQQHSRVSPASSSQHGDSGEAGVRVIRSVHPQQSASDKSVNDSVSYHRMEHVTIRPRQSPAAQTRAPVGIPDHSLENSAFQFNHMITGYDRSSIQNQTIQAAMSSLFGALKKQLFNVVLAVFGWNARLLCDEFGDNLGDACFVQLEYIGVCLCQLSSFQEEGYSNSSVEMDPDLAAAVALSKLESRNSNRFYDEEPISIESLNRLTDRDNRAKIEQVCREFGWPHEQVAQAFRVRGTVDAAVEYILEKASTSDSVIDRAHQTACERR</sequence>
<evidence type="ECO:0000256" key="1">
    <source>
        <dbReference type="SAM" id="MobiDB-lite"/>
    </source>
</evidence>
<accession>A0A7J6TZ67</accession>
<evidence type="ECO:0008006" key="4">
    <source>
        <dbReference type="Google" id="ProtNLM"/>
    </source>
</evidence>
<dbReference type="AlphaFoldDB" id="A0A7J6TZ67"/>
<evidence type="ECO:0000313" key="3">
    <source>
        <dbReference type="Proteomes" id="UP000574390"/>
    </source>
</evidence>
<feature type="region of interest" description="Disordered" evidence="1">
    <location>
        <begin position="1"/>
        <end position="50"/>
    </location>
</feature>
<feature type="compositionally biased region" description="Polar residues" evidence="1">
    <location>
        <begin position="35"/>
        <end position="49"/>
    </location>
</feature>
<feature type="compositionally biased region" description="Polar residues" evidence="1">
    <location>
        <begin position="1"/>
        <end position="21"/>
    </location>
</feature>
<feature type="non-terminal residue" evidence="2">
    <location>
        <position position="272"/>
    </location>
</feature>
<name>A0A7J6TZ67_PEROL</name>
<organism evidence="2 3">
    <name type="scientific">Perkinsus olseni</name>
    <name type="common">Perkinsus atlanticus</name>
    <dbReference type="NCBI Taxonomy" id="32597"/>
    <lineage>
        <taxon>Eukaryota</taxon>
        <taxon>Sar</taxon>
        <taxon>Alveolata</taxon>
        <taxon>Perkinsozoa</taxon>
        <taxon>Perkinsea</taxon>
        <taxon>Perkinsida</taxon>
        <taxon>Perkinsidae</taxon>
        <taxon>Perkinsus</taxon>
    </lineage>
</organism>
<comment type="caution">
    <text evidence="2">The sequence shown here is derived from an EMBL/GenBank/DDBJ whole genome shotgun (WGS) entry which is preliminary data.</text>
</comment>
<dbReference type="Proteomes" id="UP000574390">
    <property type="component" value="Unassembled WGS sequence"/>
</dbReference>
<reference evidence="2 3" key="1">
    <citation type="submission" date="2020-04" db="EMBL/GenBank/DDBJ databases">
        <title>Perkinsus olseni comparative genomics.</title>
        <authorList>
            <person name="Bogema D.R."/>
        </authorList>
    </citation>
    <scope>NUCLEOTIDE SEQUENCE [LARGE SCALE GENOMIC DNA]</scope>
    <source>
        <strain evidence="2">ATCC PRA-205</strain>
    </source>
</reference>